<sequence>MSHLNIIIPDRLIGQRIDSALAIMLPDYSRSKITAWIKAGNAFIRDKTFKPKDKVLGGEIVALEIKKEKSNDWLGEEIPLDVVYADEDIIVVNKPVGLVTHPGAGNWTGTLANALLHFDPSLAQLDRAGIVHRLDKNTSGLMVVARSELAQKKLVENFQEHSIDREYSAIVYGHMISGGTVEAPIGRDPKDRIKQAVVEEGEGKEAITHYRVIDRFANHTHIKAILETGRTHQIRVHLSHIGHPLLADPMYGGKIRFPKKADEVLKDALKDFKRQALHSKKLTLTHPITEEIMSWKAPLPQDMQTLIKTLQKHDPV</sequence>
<feature type="active site" evidence="6">
    <location>
        <position position="135"/>
    </location>
</feature>
<evidence type="ECO:0000256" key="4">
    <source>
        <dbReference type="ARBA" id="ARBA00036882"/>
    </source>
</evidence>
<dbReference type="Gene3D" id="3.10.290.10">
    <property type="entry name" value="RNA-binding S4 domain"/>
    <property type="match status" value="1"/>
</dbReference>
<proteinExistence type="inferred from homology"/>
<dbReference type="InterPro" id="IPR050188">
    <property type="entry name" value="RluA_PseudoU_synthase"/>
</dbReference>
<dbReference type="FunFam" id="3.30.2350.10:FF:000006">
    <property type="entry name" value="Pseudouridine synthase"/>
    <property type="match status" value="1"/>
</dbReference>
<evidence type="ECO:0000256" key="1">
    <source>
        <dbReference type="ARBA" id="ARBA00010876"/>
    </source>
</evidence>
<gene>
    <name evidence="10" type="primary">rluD</name>
    <name evidence="10" type="ORF">Ctma_1387</name>
</gene>
<evidence type="ECO:0000256" key="7">
    <source>
        <dbReference type="PROSITE-ProRule" id="PRU00182"/>
    </source>
</evidence>
<dbReference type="GO" id="GO:0003723">
    <property type="term" value="F:RNA binding"/>
    <property type="evidence" value="ECO:0007669"/>
    <property type="project" value="UniProtKB-KW"/>
</dbReference>
<evidence type="ECO:0000256" key="3">
    <source>
        <dbReference type="ARBA" id="ARBA00023235"/>
    </source>
</evidence>
<dbReference type="InterPro" id="IPR006224">
    <property type="entry name" value="PsdUridine_synth_RluA-like_CS"/>
</dbReference>
<dbReference type="InterPro" id="IPR036986">
    <property type="entry name" value="S4_RNA-bd_sf"/>
</dbReference>
<dbReference type="Gene3D" id="3.30.2350.10">
    <property type="entry name" value="Pseudouridine synthase"/>
    <property type="match status" value="1"/>
</dbReference>
<dbReference type="EC" id="5.4.99.-" evidence="8"/>
<organism evidence="10">
    <name type="scientific">Catillopecten margaritatus gill symbiont</name>
    <dbReference type="NCBI Taxonomy" id="3083288"/>
    <lineage>
        <taxon>Bacteria</taxon>
        <taxon>Pseudomonadati</taxon>
        <taxon>Pseudomonadota</taxon>
        <taxon>Gammaproteobacteria</taxon>
        <taxon>sulfur-oxidizing symbionts</taxon>
    </lineage>
</organism>
<dbReference type="CDD" id="cd00165">
    <property type="entry name" value="S4"/>
    <property type="match status" value="1"/>
</dbReference>
<evidence type="ECO:0000256" key="8">
    <source>
        <dbReference type="RuleBase" id="RU362028"/>
    </source>
</evidence>
<dbReference type="SUPFAM" id="SSF55174">
    <property type="entry name" value="Alpha-L RNA-binding motif"/>
    <property type="match status" value="1"/>
</dbReference>
<evidence type="ECO:0000259" key="9">
    <source>
        <dbReference type="SMART" id="SM00363"/>
    </source>
</evidence>
<evidence type="ECO:0000256" key="6">
    <source>
        <dbReference type="PIRSR" id="PIRSR606225-1"/>
    </source>
</evidence>
<dbReference type="PROSITE" id="PS50889">
    <property type="entry name" value="S4"/>
    <property type="match status" value="1"/>
</dbReference>
<dbReference type="CDD" id="cd02869">
    <property type="entry name" value="PseudoU_synth_RluA_like"/>
    <property type="match status" value="1"/>
</dbReference>
<name>A0AAU6PI77_9GAMM</name>
<dbReference type="PANTHER" id="PTHR21600:SF44">
    <property type="entry name" value="RIBOSOMAL LARGE SUBUNIT PSEUDOURIDINE SYNTHASE D"/>
    <property type="match status" value="1"/>
</dbReference>
<reference evidence="10" key="1">
    <citation type="submission" date="2023-10" db="EMBL/GenBank/DDBJ databases">
        <title>The first scallop-associated chemosynthetic bacterial symbiont.</title>
        <authorList>
            <person name="Lin Y.-T."/>
            <person name="Sun J."/>
            <person name="Ip J.C.-H."/>
            <person name="He X."/>
            <person name="Gao Z.-M."/>
            <person name="Perez M."/>
            <person name="Xu T."/>
            <person name="Qian P.-Y."/>
            <person name="Qiu J.-W."/>
        </authorList>
    </citation>
    <scope>NUCLEOTIDE SEQUENCE</scope>
    <source>
        <strain evidence="10">Gill1</strain>
    </source>
</reference>
<dbReference type="AlphaFoldDB" id="A0AAU6PI77"/>
<dbReference type="GO" id="GO:0160140">
    <property type="term" value="F:23S rRNA pseudouridine(1911/1915/1917) synthase activity"/>
    <property type="evidence" value="ECO:0007669"/>
    <property type="project" value="UniProtKB-EC"/>
</dbReference>
<comment type="similarity">
    <text evidence="1 8">Belongs to the pseudouridine synthase RluA family.</text>
</comment>
<comment type="function">
    <text evidence="5">Responsible for synthesis of pseudouridine from uracil at positions 1911, 1915 and 1917 in 23S ribosomal RNA.</text>
</comment>
<dbReference type="EMBL" id="CP138327">
    <property type="protein sequence ID" value="WXU00658.1"/>
    <property type="molecule type" value="Genomic_DNA"/>
</dbReference>
<keyword evidence="3 8" id="KW-0413">Isomerase</keyword>
<evidence type="ECO:0000313" key="10">
    <source>
        <dbReference type="EMBL" id="WXU00658.1"/>
    </source>
</evidence>
<comment type="catalytic activity">
    <reaction evidence="4">
        <text>uridine(1911/1915/1917) in 23S rRNA = pseudouridine(1911/1915/1917) in 23S rRNA</text>
        <dbReference type="Rhea" id="RHEA:42524"/>
        <dbReference type="Rhea" id="RHEA-COMP:10097"/>
        <dbReference type="Rhea" id="RHEA-COMP:10098"/>
        <dbReference type="ChEBI" id="CHEBI:65314"/>
        <dbReference type="ChEBI" id="CHEBI:65315"/>
        <dbReference type="EC" id="5.4.99.23"/>
    </reaction>
</comment>
<dbReference type="GO" id="GO:0000455">
    <property type="term" value="P:enzyme-directed rRNA pseudouridine synthesis"/>
    <property type="evidence" value="ECO:0007669"/>
    <property type="project" value="UniProtKB-ARBA"/>
</dbReference>
<dbReference type="InterPro" id="IPR006225">
    <property type="entry name" value="PsdUridine_synth_RluC/D"/>
</dbReference>
<dbReference type="SUPFAM" id="SSF55120">
    <property type="entry name" value="Pseudouridine synthase"/>
    <property type="match status" value="1"/>
</dbReference>
<dbReference type="PROSITE" id="PS01129">
    <property type="entry name" value="PSI_RLU"/>
    <property type="match status" value="1"/>
</dbReference>
<comment type="catalytic activity">
    <reaction evidence="8">
        <text>a uridine in RNA = a pseudouridine in RNA</text>
        <dbReference type="Rhea" id="RHEA:48348"/>
        <dbReference type="Rhea" id="RHEA-COMP:12068"/>
        <dbReference type="Rhea" id="RHEA-COMP:12069"/>
        <dbReference type="ChEBI" id="CHEBI:65314"/>
        <dbReference type="ChEBI" id="CHEBI:65315"/>
    </reaction>
</comment>
<keyword evidence="2 7" id="KW-0694">RNA-binding</keyword>
<dbReference type="Pfam" id="PF00849">
    <property type="entry name" value="PseudoU_synth_2"/>
    <property type="match status" value="1"/>
</dbReference>
<dbReference type="InterPro" id="IPR020103">
    <property type="entry name" value="PsdUridine_synth_cat_dom_sf"/>
</dbReference>
<dbReference type="NCBIfam" id="NF008385">
    <property type="entry name" value="PRK11180.1"/>
    <property type="match status" value="1"/>
</dbReference>
<accession>A0AAU6PI77</accession>
<dbReference type="SMART" id="SM00363">
    <property type="entry name" value="S4"/>
    <property type="match status" value="1"/>
</dbReference>
<dbReference type="InterPro" id="IPR006145">
    <property type="entry name" value="PsdUridine_synth_RsuA/RluA"/>
</dbReference>
<dbReference type="PANTHER" id="PTHR21600">
    <property type="entry name" value="MITOCHONDRIAL RNA PSEUDOURIDINE SYNTHASE"/>
    <property type="match status" value="1"/>
</dbReference>
<evidence type="ECO:0000256" key="2">
    <source>
        <dbReference type="ARBA" id="ARBA00022884"/>
    </source>
</evidence>
<evidence type="ECO:0000256" key="5">
    <source>
        <dbReference type="ARBA" id="ARBA00056072"/>
    </source>
</evidence>
<protein>
    <recommendedName>
        <fullName evidence="8">Pseudouridine synthase</fullName>
        <ecNumber evidence="8">5.4.99.-</ecNumber>
    </recommendedName>
</protein>
<dbReference type="NCBIfam" id="TIGR00005">
    <property type="entry name" value="rluA_subfam"/>
    <property type="match status" value="1"/>
</dbReference>
<dbReference type="InterPro" id="IPR002942">
    <property type="entry name" value="S4_RNA-bd"/>
</dbReference>
<feature type="domain" description="RNA-binding S4" evidence="9">
    <location>
        <begin position="15"/>
        <end position="79"/>
    </location>
</feature>